<reference evidence="2" key="1">
    <citation type="submission" date="2021-06" db="EMBL/GenBank/DDBJ databases">
        <authorList>
            <person name="Hodson N. C."/>
            <person name="Mongue J. A."/>
            <person name="Jaron S. K."/>
        </authorList>
    </citation>
    <scope>NUCLEOTIDE SEQUENCE</scope>
</reference>
<dbReference type="EMBL" id="CAJVCH010539760">
    <property type="protein sequence ID" value="CAG7826434.1"/>
    <property type="molecule type" value="Genomic_DNA"/>
</dbReference>
<accession>A0A8J2KZZ7</accession>
<dbReference type="InterPro" id="IPR014830">
    <property type="entry name" value="Glycolipid_transfer_prot_dom"/>
</dbReference>
<sequence length="71" mass="8164">MGRQCAIGSLLHPVKSDVEGNVTKLRKVYSTNQEKYEFLQDMIRCEMAIKKSAAPDALLWLKRYSCKMILN</sequence>
<dbReference type="AlphaFoldDB" id="A0A8J2KZZ7"/>
<dbReference type="GO" id="GO:0005737">
    <property type="term" value="C:cytoplasm"/>
    <property type="evidence" value="ECO:0007669"/>
    <property type="project" value="InterPro"/>
</dbReference>
<dbReference type="Proteomes" id="UP000708208">
    <property type="component" value="Unassembled WGS sequence"/>
</dbReference>
<protein>
    <recommendedName>
        <fullName evidence="1">Glycolipid transfer protein domain-containing protein</fullName>
    </recommendedName>
</protein>
<gene>
    <name evidence="2" type="ORF">AFUS01_LOCUS36487</name>
</gene>
<name>A0A8J2KZZ7_9HEXA</name>
<evidence type="ECO:0000259" key="1">
    <source>
        <dbReference type="Pfam" id="PF08718"/>
    </source>
</evidence>
<dbReference type="GO" id="GO:0120013">
    <property type="term" value="F:lipid transfer activity"/>
    <property type="evidence" value="ECO:0007669"/>
    <property type="project" value="InterPro"/>
</dbReference>
<organism evidence="2 3">
    <name type="scientific">Allacma fusca</name>
    <dbReference type="NCBI Taxonomy" id="39272"/>
    <lineage>
        <taxon>Eukaryota</taxon>
        <taxon>Metazoa</taxon>
        <taxon>Ecdysozoa</taxon>
        <taxon>Arthropoda</taxon>
        <taxon>Hexapoda</taxon>
        <taxon>Collembola</taxon>
        <taxon>Symphypleona</taxon>
        <taxon>Sminthuridae</taxon>
        <taxon>Allacma</taxon>
    </lineage>
</organism>
<evidence type="ECO:0000313" key="3">
    <source>
        <dbReference type="Proteomes" id="UP000708208"/>
    </source>
</evidence>
<comment type="caution">
    <text evidence="2">The sequence shown here is derived from an EMBL/GenBank/DDBJ whole genome shotgun (WGS) entry which is preliminary data.</text>
</comment>
<dbReference type="Pfam" id="PF08718">
    <property type="entry name" value="GLTP"/>
    <property type="match status" value="1"/>
</dbReference>
<feature type="domain" description="Glycolipid transfer protein" evidence="1">
    <location>
        <begin position="7"/>
        <end position="63"/>
    </location>
</feature>
<dbReference type="OrthoDB" id="205255at2759"/>
<evidence type="ECO:0000313" key="2">
    <source>
        <dbReference type="EMBL" id="CAG7826434.1"/>
    </source>
</evidence>
<proteinExistence type="predicted"/>
<keyword evidence="3" id="KW-1185">Reference proteome</keyword>